<keyword evidence="1" id="KW-0175">Coiled coil</keyword>
<feature type="region of interest" description="Disordered" evidence="2">
    <location>
        <begin position="177"/>
        <end position="217"/>
    </location>
</feature>
<evidence type="ECO:0000256" key="2">
    <source>
        <dbReference type="SAM" id="MobiDB-lite"/>
    </source>
</evidence>
<evidence type="ECO:0000256" key="1">
    <source>
        <dbReference type="SAM" id="Coils"/>
    </source>
</evidence>
<dbReference type="Proteomes" id="UP000238164">
    <property type="component" value="Chromosome 1"/>
</dbReference>
<dbReference type="AlphaFoldDB" id="A0A2N9JCZ9"/>
<feature type="compositionally biased region" description="Basic and acidic residues" evidence="2">
    <location>
        <begin position="177"/>
        <end position="194"/>
    </location>
</feature>
<dbReference type="EMBL" id="LT985188">
    <property type="protein sequence ID" value="SPD85254.1"/>
    <property type="molecule type" value="Genomic_DNA"/>
</dbReference>
<feature type="coiled-coil region" evidence="1">
    <location>
        <begin position="27"/>
        <end position="68"/>
    </location>
</feature>
<gene>
    <name evidence="3" type="ORF">MPLG2_0218</name>
</gene>
<organism evidence="3 4">
    <name type="scientific">Micropruina glycogenica</name>
    <dbReference type="NCBI Taxonomy" id="75385"/>
    <lineage>
        <taxon>Bacteria</taxon>
        <taxon>Bacillati</taxon>
        <taxon>Actinomycetota</taxon>
        <taxon>Actinomycetes</taxon>
        <taxon>Propionibacteriales</taxon>
        <taxon>Nocardioidaceae</taxon>
        <taxon>Micropruina</taxon>
    </lineage>
</organism>
<reference evidence="3 4" key="1">
    <citation type="submission" date="2018-02" db="EMBL/GenBank/DDBJ databases">
        <authorList>
            <person name="Cohen D.B."/>
            <person name="Kent A.D."/>
        </authorList>
    </citation>
    <scope>NUCLEOTIDE SEQUENCE [LARGE SCALE GENOMIC DNA]</scope>
    <source>
        <strain evidence="3">1</strain>
    </source>
</reference>
<feature type="compositionally biased region" description="Polar residues" evidence="2">
    <location>
        <begin position="200"/>
        <end position="217"/>
    </location>
</feature>
<proteinExistence type="predicted"/>
<evidence type="ECO:0000313" key="4">
    <source>
        <dbReference type="Proteomes" id="UP000238164"/>
    </source>
</evidence>
<protein>
    <submittedName>
        <fullName evidence="3">Uncharacterized protein</fullName>
    </submittedName>
</protein>
<keyword evidence="4" id="KW-1185">Reference proteome</keyword>
<dbReference type="KEGG" id="mgg:MPLG2_0218"/>
<evidence type="ECO:0000313" key="3">
    <source>
        <dbReference type="EMBL" id="SPD85254.1"/>
    </source>
</evidence>
<dbReference type="RefSeq" id="WP_105184536.1">
    <property type="nucleotide sequence ID" value="NZ_BAAAGO010000012.1"/>
</dbReference>
<name>A0A2N9JCZ9_9ACTN</name>
<sequence length="217" mass="24244">MDPWSILATLLVSAVTAWVTSRLTRKQQEAEWKARTAEARAAEVRARADTAAEQILHLIREIDQLLNRFIPRSPSDIVAQSDRAELRRLVREIDTALIYMPSPVREHVEPIPRLVASSGERICGMGYLDEPAQLMTRIVCRAAREAIGQYIRGEPVGALSNEIHGYLQVLADVERHDEDEIERQTAEPQSHLESRLGAGTSDSTLTREATTQTEPAS</sequence>
<accession>A0A2N9JCZ9</accession>